<proteinExistence type="predicted"/>
<comment type="caution">
    <text evidence="1">The sequence shown here is derived from an EMBL/GenBank/DDBJ whole genome shotgun (WGS) entry which is preliminary data.</text>
</comment>
<dbReference type="EMBL" id="BSXS01005278">
    <property type="protein sequence ID" value="GME84123.1"/>
    <property type="molecule type" value="Genomic_DNA"/>
</dbReference>
<gene>
    <name evidence="1" type="ORF">Amon02_000662200</name>
</gene>
<name>A0ACB5TA04_AMBMO</name>
<reference evidence="1" key="1">
    <citation type="submission" date="2023-04" db="EMBL/GenBank/DDBJ databases">
        <title>Ambrosiozyma monospora NBRC 10751.</title>
        <authorList>
            <person name="Ichikawa N."/>
            <person name="Sato H."/>
            <person name="Tonouchi N."/>
        </authorList>
    </citation>
    <scope>NUCLEOTIDE SEQUENCE</scope>
    <source>
        <strain evidence="1">NBRC 10751</strain>
    </source>
</reference>
<protein>
    <submittedName>
        <fullName evidence="1">Unnamed protein product</fullName>
    </submittedName>
</protein>
<evidence type="ECO:0000313" key="1">
    <source>
        <dbReference type="EMBL" id="GME84123.1"/>
    </source>
</evidence>
<organism evidence="1 2">
    <name type="scientific">Ambrosiozyma monospora</name>
    <name type="common">Yeast</name>
    <name type="synonym">Endomycopsis monosporus</name>
    <dbReference type="NCBI Taxonomy" id="43982"/>
    <lineage>
        <taxon>Eukaryota</taxon>
        <taxon>Fungi</taxon>
        <taxon>Dikarya</taxon>
        <taxon>Ascomycota</taxon>
        <taxon>Saccharomycotina</taxon>
        <taxon>Pichiomycetes</taxon>
        <taxon>Pichiales</taxon>
        <taxon>Pichiaceae</taxon>
        <taxon>Ambrosiozyma</taxon>
    </lineage>
</organism>
<sequence length="121" mass="11736">MPSQTRGFTTTQSIFLGFILQPTSCFPFITDTEDEYITDSQLSDVKLVKRGLSSAGIGIIFGVIFIVVVLAIIVVSSANRSTSGSGSDGGTTSGDGGGGDGGCSGGDGGSGGGGGGGDGGC</sequence>
<keyword evidence="2" id="KW-1185">Reference proteome</keyword>
<accession>A0ACB5TA04</accession>
<dbReference type="Proteomes" id="UP001165064">
    <property type="component" value="Unassembled WGS sequence"/>
</dbReference>
<evidence type="ECO:0000313" key="2">
    <source>
        <dbReference type="Proteomes" id="UP001165064"/>
    </source>
</evidence>